<gene>
    <name evidence="10" type="ORF">PDM28_10390</name>
</gene>
<keyword evidence="5 10" id="KW-0328">Glycosyltransferase</keyword>
<evidence type="ECO:0000256" key="8">
    <source>
        <dbReference type="ARBA" id="ARBA00031423"/>
    </source>
</evidence>
<evidence type="ECO:0000256" key="7">
    <source>
        <dbReference type="ARBA" id="ARBA00023277"/>
    </source>
</evidence>
<dbReference type="EC" id="2.4.1.25" evidence="3"/>
<proteinExistence type="inferred from homology"/>
<dbReference type="InterPro" id="IPR003385">
    <property type="entry name" value="Glyco_hydro_77"/>
</dbReference>
<accession>A0ABY9Y9P1</accession>
<dbReference type="SUPFAM" id="SSF51445">
    <property type="entry name" value="(Trans)glycosidases"/>
    <property type="match status" value="1"/>
</dbReference>
<dbReference type="Pfam" id="PF02446">
    <property type="entry name" value="Glyco_hydro_77"/>
    <property type="match status" value="2"/>
</dbReference>
<protein>
    <recommendedName>
        <fullName evidence="4">4-alpha-glucanotransferase</fullName>
        <ecNumber evidence="3">2.4.1.25</ecNumber>
    </recommendedName>
    <alternativeName>
        <fullName evidence="8">Amylomaltase</fullName>
    </alternativeName>
    <alternativeName>
        <fullName evidence="9">Disproportionating enzyme</fullName>
    </alternativeName>
</protein>
<dbReference type="PANTHER" id="PTHR32438:SF5">
    <property type="entry name" value="4-ALPHA-GLUCANOTRANSFERASE DPE1, CHLOROPLASTIC_AMYLOPLASTIC"/>
    <property type="match status" value="1"/>
</dbReference>
<dbReference type="PANTHER" id="PTHR32438">
    <property type="entry name" value="4-ALPHA-GLUCANOTRANSFERASE DPE1, CHLOROPLASTIC/AMYLOPLASTIC"/>
    <property type="match status" value="1"/>
</dbReference>
<keyword evidence="11" id="KW-1185">Reference proteome</keyword>
<sequence length="638" mass="67430">MNSAPSLADVAAAAGVMVDWTDVAGMPQRVDDHALAAILERLALPAATSLQRRDALHALAVRHQAGVLRTAIVRESVAVGPVDSACVWVHEDGSSESTRTDAGGRVDAPARPGYWTVACAGVVQRVAVAPVRCFGVTDALGADARAWGLVLQPYAARGEHDAGIGDTAACAAWAVRVAAAGADAMALGPVHAANAVDQDYSPYSPGDRRYLEALYAAPVQALGEVALRALDEHPVLRAELHLLRNAELIDWPAVASAKWSWLSEVQRAVAGDVATAQALQRFEHEGGAALAAHVDFMHARLALPRSLYVFGQWLVTRGWQQAQSQALGSGMRLGLIADLAVGFDPSGAEAAAGADACLRGLVLGAPPDAFCAGGQVWGVSSYSPSGLQVQGYAPFIALLRAVMRDRGGIRVDHILGWQRLWVVPEGADAGQGAYLRYPLQDLLNIAAIESWRHRCIVIGEDLGVVPPGIRQTLAARGVMGMDVLAFTRDDTGRFLPAADWRADAVAMTGTHDLPTLVGWRRGLDLAWRHRLGELDQPGLGQQLSARAADVALLDTALGVERAEPQDRRGAALEFVASGPSVLALLPVEDALGLAEQVNLPGTVGTHPNWRQRLPRDGHEAVLVDSMARFAAARSRVPA</sequence>
<dbReference type="EMBL" id="CP115543">
    <property type="protein sequence ID" value="WNH47120.1"/>
    <property type="molecule type" value="Genomic_DNA"/>
</dbReference>
<comment type="similarity">
    <text evidence="2">Belongs to the disproportionating enzyme family.</text>
</comment>
<evidence type="ECO:0000256" key="1">
    <source>
        <dbReference type="ARBA" id="ARBA00000439"/>
    </source>
</evidence>
<keyword evidence="7" id="KW-0119">Carbohydrate metabolism</keyword>
<evidence type="ECO:0000256" key="4">
    <source>
        <dbReference type="ARBA" id="ARBA00020295"/>
    </source>
</evidence>
<evidence type="ECO:0000256" key="5">
    <source>
        <dbReference type="ARBA" id="ARBA00022676"/>
    </source>
</evidence>
<dbReference type="RefSeq" id="WP_311181900.1">
    <property type="nucleotide sequence ID" value="NZ_CP115543.1"/>
</dbReference>
<comment type="catalytic activity">
    <reaction evidence="1">
        <text>Transfers a segment of a (1-&gt;4)-alpha-D-glucan to a new position in an acceptor, which may be glucose or a (1-&gt;4)-alpha-D-glucan.</text>
        <dbReference type="EC" id="2.4.1.25"/>
    </reaction>
</comment>
<keyword evidence="6 10" id="KW-0808">Transferase</keyword>
<evidence type="ECO:0000313" key="10">
    <source>
        <dbReference type="EMBL" id="WNH47120.1"/>
    </source>
</evidence>
<name>A0ABY9Y9P1_9GAMM</name>
<evidence type="ECO:0000256" key="2">
    <source>
        <dbReference type="ARBA" id="ARBA00005684"/>
    </source>
</evidence>
<evidence type="ECO:0000256" key="3">
    <source>
        <dbReference type="ARBA" id="ARBA00012560"/>
    </source>
</evidence>
<reference evidence="10 11" key="1">
    <citation type="submission" date="2022-12" db="EMBL/GenBank/DDBJ databases">
        <title>Two new species, Stenotrophomonas aracearum and Stenotrophomonas oahuensis, isolated from Anthurium (Araceae family) in Hawaii.</title>
        <authorList>
            <person name="Chunag S.C."/>
            <person name="Dobhal S."/>
            <person name="Alvarez A."/>
            <person name="Arif M."/>
        </authorList>
    </citation>
    <scope>NUCLEOTIDE SEQUENCE [LARGE SCALE GENOMIC DNA]</scope>
    <source>
        <strain evidence="10 11">A5588</strain>
    </source>
</reference>
<dbReference type="GO" id="GO:0004134">
    <property type="term" value="F:4-alpha-glucanotransferase activity"/>
    <property type="evidence" value="ECO:0007669"/>
    <property type="project" value="UniProtKB-EC"/>
</dbReference>
<organism evidence="10 11">
    <name type="scientific">Stenotrophomonas aracearum</name>
    <dbReference type="NCBI Taxonomy" id="3003272"/>
    <lineage>
        <taxon>Bacteria</taxon>
        <taxon>Pseudomonadati</taxon>
        <taxon>Pseudomonadota</taxon>
        <taxon>Gammaproteobacteria</taxon>
        <taxon>Lysobacterales</taxon>
        <taxon>Lysobacteraceae</taxon>
        <taxon>Stenotrophomonas</taxon>
    </lineage>
</organism>
<dbReference type="InterPro" id="IPR017853">
    <property type="entry name" value="GH"/>
</dbReference>
<evidence type="ECO:0000256" key="6">
    <source>
        <dbReference type="ARBA" id="ARBA00022679"/>
    </source>
</evidence>
<evidence type="ECO:0000256" key="9">
    <source>
        <dbReference type="ARBA" id="ARBA00031501"/>
    </source>
</evidence>
<dbReference type="Gene3D" id="3.20.20.80">
    <property type="entry name" value="Glycosidases"/>
    <property type="match status" value="2"/>
</dbReference>
<evidence type="ECO:0000313" key="11">
    <source>
        <dbReference type="Proteomes" id="UP001305421"/>
    </source>
</evidence>
<dbReference type="Proteomes" id="UP001305421">
    <property type="component" value="Chromosome"/>
</dbReference>